<evidence type="ECO:0000313" key="1">
    <source>
        <dbReference type="EMBL" id="SVC71247.1"/>
    </source>
</evidence>
<name>A0A382PEH5_9ZZZZ</name>
<accession>A0A382PEH5</accession>
<reference evidence="1" key="1">
    <citation type="submission" date="2018-05" db="EMBL/GenBank/DDBJ databases">
        <authorList>
            <person name="Lanie J.A."/>
            <person name="Ng W.-L."/>
            <person name="Kazmierczak K.M."/>
            <person name="Andrzejewski T.M."/>
            <person name="Davidsen T.M."/>
            <person name="Wayne K.J."/>
            <person name="Tettelin H."/>
            <person name="Glass J.I."/>
            <person name="Rusch D."/>
            <person name="Podicherti R."/>
            <person name="Tsui H.-C.T."/>
            <person name="Winkler M.E."/>
        </authorList>
    </citation>
    <scope>NUCLEOTIDE SEQUENCE</scope>
</reference>
<dbReference type="AlphaFoldDB" id="A0A382PEH5"/>
<gene>
    <name evidence="1" type="ORF">METZ01_LOCUS324101</name>
</gene>
<protein>
    <recommendedName>
        <fullName evidence="2">Homing endonuclease LAGLIDADG domain-containing protein</fullName>
    </recommendedName>
</protein>
<feature type="non-terminal residue" evidence="1">
    <location>
        <position position="254"/>
    </location>
</feature>
<evidence type="ECO:0008006" key="2">
    <source>
        <dbReference type="Google" id="ProtNLM"/>
    </source>
</evidence>
<organism evidence="1">
    <name type="scientific">marine metagenome</name>
    <dbReference type="NCBI Taxonomy" id="408172"/>
    <lineage>
        <taxon>unclassified sequences</taxon>
        <taxon>metagenomes</taxon>
        <taxon>ecological metagenomes</taxon>
    </lineage>
</organism>
<proteinExistence type="predicted"/>
<dbReference type="EMBL" id="UINC01106521">
    <property type="protein sequence ID" value="SVC71247.1"/>
    <property type="molecule type" value="Genomic_DNA"/>
</dbReference>
<sequence length="254" mass="30103">MTVLIKYPRQTKSRNKIFFEKKELTNLDWCKWTGWCDTDITFERIHYRVVFRLSDRQPVELFSKIFETSLRYTEHDTITPEPYRKEYRCKEYKGVLTGEKGKWFTKNVYPFLLDQKKKNYAARLLGYRPESKNFSDWTPDELTYYLATALEGDGGFILYLGKNVTSIRATLCSSDVQYLSDVKYLAEKKLGIIFQIREVATYMTQKGERTRYQLYTFGGQKHPTHQGFFQSLARDGVMTLDRKKHNVQKFITSV</sequence>